<dbReference type="NCBIfam" id="NF005325">
    <property type="entry name" value="PRK06853.1-5"/>
    <property type="match status" value="1"/>
</dbReference>
<dbReference type="OrthoDB" id="9800445at2"/>
<evidence type="ECO:0000259" key="2">
    <source>
        <dbReference type="Pfam" id="PF01558"/>
    </source>
</evidence>
<dbReference type="InterPro" id="IPR002869">
    <property type="entry name" value="Pyrv_flavodox_OxRed_cen"/>
</dbReference>
<dbReference type="PANTHER" id="PTHR43854">
    <property type="entry name" value="INDOLEPYRUVATE OXIDOREDUCTASE SUBUNIT IORB"/>
    <property type="match status" value="1"/>
</dbReference>
<dbReference type="EMBL" id="CP010311">
    <property type="protein sequence ID" value="AJF06663.1"/>
    <property type="molecule type" value="Genomic_DNA"/>
</dbReference>
<dbReference type="Gene3D" id="3.40.920.10">
    <property type="entry name" value="Pyruvate-ferredoxin oxidoreductase, PFOR, domain III"/>
    <property type="match status" value="1"/>
</dbReference>
<evidence type="ECO:0000313" key="3">
    <source>
        <dbReference type="EMBL" id="AJF06663.1"/>
    </source>
</evidence>
<dbReference type="PANTHER" id="PTHR43854:SF1">
    <property type="entry name" value="INDOLEPYRUVATE OXIDOREDUCTASE SUBUNIT IORB"/>
    <property type="match status" value="1"/>
</dbReference>
<proteinExistence type="predicted"/>
<dbReference type="InterPro" id="IPR019752">
    <property type="entry name" value="Pyrv/ketoisovalerate_OxRed_cat"/>
</dbReference>
<keyword evidence="4" id="KW-1185">Reference proteome</keyword>
<organism evidence="3 4">
    <name type="scientific">Geoalkalibacter subterraneus</name>
    <dbReference type="NCBI Taxonomy" id="483547"/>
    <lineage>
        <taxon>Bacteria</taxon>
        <taxon>Pseudomonadati</taxon>
        <taxon>Thermodesulfobacteriota</taxon>
        <taxon>Desulfuromonadia</taxon>
        <taxon>Desulfuromonadales</taxon>
        <taxon>Geoalkalibacteraceae</taxon>
        <taxon>Geoalkalibacter</taxon>
    </lineage>
</organism>
<dbReference type="KEGG" id="gsb:GSUB_09090"/>
<dbReference type="GO" id="GO:0043805">
    <property type="term" value="F:indolepyruvate ferredoxin oxidoreductase activity"/>
    <property type="evidence" value="ECO:0007669"/>
    <property type="project" value="UniProtKB-EC"/>
</dbReference>
<keyword evidence="1 3" id="KW-0560">Oxidoreductase</keyword>
<dbReference type="RefSeq" id="WP_040200388.1">
    <property type="nucleotide sequence ID" value="NZ_CP010311.1"/>
</dbReference>
<dbReference type="NCBIfam" id="NF005322">
    <property type="entry name" value="PRK06853.1-2"/>
    <property type="match status" value="1"/>
</dbReference>
<dbReference type="Proteomes" id="UP000035036">
    <property type="component" value="Chromosome"/>
</dbReference>
<accession>A0A0B5FH17</accession>
<dbReference type="Pfam" id="PF01558">
    <property type="entry name" value="POR"/>
    <property type="match status" value="1"/>
</dbReference>
<reference evidence="3 4" key="1">
    <citation type="journal article" date="2015" name="Genome Announc.">
        <title>Genomes of Geoalkalibacter ferrihydriticus Z-0531T and Geoalkalibacter subterraneus Red1T, Two Haloalkaliphilic Metal-Reducing Deltaproteobacteria.</title>
        <authorList>
            <person name="Badalamenti J.P."/>
            <person name="Krajmalnik-Brown R."/>
            <person name="Torres C.I."/>
            <person name="Bond D.R."/>
        </authorList>
    </citation>
    <scope>NUCLEOTIDE SEQUENCE [LARGE SCALE GENOMIC DNA]</scope>
    <source>
        <strain evidence="3 4">Red1</strain>
    </source>
</reference>
<dbReference type="SUPFAM" id="SSF53323">
    <property type="entry name" value="Pyruvate-ferredoxin oxidoreductase, PFOR, domain III"/>
    <property type="match status" value="1"/>
</dbReference>
<dbReference type="AlphaFoldDB" id="A0A0B5FH17"/>
<name>A0A0B5FH17_9BACT</name>
<dbReference type="InterPro" id="IPR052198">
    <property type="entry name" value="IorB_Oxidoreductase"/>
</dbReference>
<sequence length="198" mass="21640">MSNGVQNILLVGVGGQGTLLASEILSEVLMLSGYDVKKAEVHGMAQRGGSVVSHVRFGSKVYSPIIPEGQADILFGFELLETYRYLPLLKKDGQVVVNDFEIAPPGVALGKQEYPADIAAHIKETFPRSCVVEGIVLAKEAGNMRTVNTVLLGSLSTMMDIDQGLWYQALTNMVPQRFLEENIRAFELGRQAQRSRSD</sequence>
<evidence type="ECO:0000313" key="4">
    <source>
        <dbReference type="Proteomes" id="UP000035036"/>
    </source>
</evidence>
<feature type="domain" description="Pyruvate/ketoisovalerate oxidoreductase catalytic" evidence="2">
    <location>
        <begin position="14"/>
        <end position="191"/>
    </location>
</feature>
<dbReference type="STRING" id="483547.GSUB_09090"/>
<dbReference type="HOGENOM" id="CLU_087284_1_1_7"/>
<evidence type="ECO:0000256" key="1">
    <source>
        <dbReference type="ARBA" id="ARBA00023002"/>
    </source>
</evidence>
<protein>
    <submittedName>
        <fullName evidence="3">Indolepyruvate oxidoreductase subunit beta</fullName>
        <ecNumber evidence="3">1.2.7.8</ecNumber>
    </submittedName>
</protein>
<gene>
    <name evidence="3" type="ORF">GSUB_09090</name>
</gene>
<dbReference type="EC" id="1.2.7.8" evidence="3"/>
<keyword evidence="3" id="KW-0670">Pyruvate</keyword>